<dbReference type="Gene3D" id="3.30.540.10">
    <property type="entry name" value="Fructose-1,6-Bisphosphatase, subunit A, domain 1"/>
    <property type="match status" value="1"/>
</dbReference>
<proteinExistence type="predicted"/>
<dbReference type="RefSeq" id="WP_091305649.1">
    <property type="nucleotide sequence ID" value="NZ_FNSO01000003.1"/>
</dbReference>
<dbReference type="EMBL" id="FNSO01000003">
    <property type="protein sequence ID" value="SEB47571.1"/>
    <property type="molecule type" value="Genomic_DNA"/>
</dbReference>
<dbReference type="PANTHER" id="PTHR43028:SF5">
    <property type="entry name" value="3'(2'),5'-BISPHOSPHATE NUCLEOTIDASE 1"/>
    <property type="match status" value="1"/>
</dbReference>
<protein>
    <submittedName>
        <fullName evidence="2">Fructose-1,6-bisphosphatase</fullName>
    </submittedName>
</protein>
<sequence length="313" mass="34167">MGKTVVEKVSGIPDLAGRIAEMVRGVMLELRPRLVEAALTGRRGESENPRHEDNFLSEHDLWMHRRYRELLAPVLGAFVYASEEAEPEIVGDDPDPDLCVLVDPLDTSELAVRGLLGYTHVMVYSRAAARPVVAVVGDIFHHLQLYVGARDEHGIDRAFVVTADSQTYELRQHTSKRLSESLVTNFLMRPGERFLPLARKSKLLAALDTPGDDGKRRGRIGVDFGSVSLCHVAAGMTEATAEFAKGFAVWDLAPGHYILHASGGAVLDLAGKPVPLDYHFGSIAEITEAMGRRQRFVAAGTAGLAVEIVESLH</sequence>
<dbReference type="Gene3D" id="3.40.190.80">
    <property type="match status" value="1"/>
</dbReference>
<dbReference type="Pfam" id="PF00459">
    <property type="entry name" value="Inositol_P"/>
    <property type="match status" value="1"/>
</dbReference>
<dbReference type="SUPFAM" id="SSF56655">
    <property type="entry name" value="Carbohydrate phosphatase"/>
    <property type="match status" value="1"/>
</dbReference>
<gene>
    <name evidence="2" type="ORF">SAMN04489727_2045</name>
</gene>
<dbReference type="STRING" id="208445.SAMN04489727_2045"/>
<feature type="binding site" evidence="1">
    <location>
        <position position="83"/>
    </location>
    <ligand>
        <name>Mg(2+)</name>
        <dbReference type="ChEBI" id="CHEBI:18420"/>
        <label>1</label>
        <note>catalytic</note>
    </ligand>
</feature>
<keyword evidence="3" id="KW-1185">Reference proteome</keyword>
<dbReference type="InterPro" id="IPR050725">
    <property type="entry name" value="CysQ/Inositol_MonoPase"/>
</dbReference>
<feature type="binding site" evidence="1">
    <location>
        <position position="106"/>
    </location>
    <ligand>
        <name>Mg(2+)</name>
        <dbReference type="ChEBI" id="CHEBI:18420"/>
        <label>1</label>
        <note>catalytic</note>
    </ligand>
</feature>
<feature type="binding site" evidence="1">
    <location>
        <position position="103"/>
    </location>
    <ligand>
        <name>Mg(2+)</name>
        <dbReference type="ChEBI" id="CHEBI:18420"/>
        <label>1</label>
        <note>catalytic</note>
    </ligand>
</feature>
<evidence type="ECO:0000313" key="2">
    <source>
        <dbReference type="EMBL" id="SEB47571.1"/>
    </source>
</evidence>
<accession>A0A1H4JMM7</accession>
<dbReference type="PANTHER" id="PTHR43028">
    <property type="entry name" value="3'(2'),5'-BISPHOSPHATE NUCLEOTIDASE 1"/>
    <property type="match status" value="1"/>
</dbReference>
<organism evidence="2 3">
    <name type="scientific">Amycolatopsis tolypomycina</name>
    <dbReference type="NCBI Taxonomy" id="208445"/>
    <lineage>
        <taxon>Bacteria</taxon>
        <taxon>Bacillati</taxon>
        <taxon>Actinomycetota</taxon>
        <taxon>Actinomycetes</taxon>
        <taxon>Pseudonocardiales</taxon>
        <taxon>Pseudonocardiaceae</taxon>
        <taxon>Amycolatopsis</taxon>
    </lineage>
</organism>
<feature type="binding site" evidence="1">
    <location>
        <position position="105"/>
    </location>
    <ligand>
        <name>Mg(2+)</name>
        <dbReference type="ChEBI" id="CHEBI:18420"/>
        <label>1</label>
        <note>catalytic</note>
    </ligand>
</feature>
<dbReference type="InterPro" id="IPR000760">
    <property type="entry name" value="Inositol_monophosphatase-like"/>
</dbReference>
<evidence type="ECO:0000313" key="3">
    <source>
        <dbReference type="Proteomes" id="UP000199622"/>
    </source>
</evidence>
<dbReference type="GO" id="GO:0046872">
    <property type="term" value="F:metal ion binding"/>
    <property type="evidence" value="ECO:0007669"/>
    <property type="project" value="UniProtKB-KW"/>
</dbReference>
<dbReference type="AlphaFoldDB" id="A0A1H4JMM7"/>
<keyword evidence="1" id="KW-0479">Metal-binding</keyword>
<keyword evidence="1" id="KW-0460">Magnesium</keyword>
<name>A0A1H4JMM7_9PSEU</name>
<comment type="cofactor">
    <cofactor evidence="1">
        <name>Mg(2+)</name>
        <dbReference type="ChEBI" id="CHEBI:18420"/>
    </cofactor>
</comment>
<reference evidence="3" key="1">
    <citation type="submission" date="2016-10" db="EMBL/GenBank/DDBJ databases">
        <authorList>
            <person name="Varghese N."/>
            <person name="Submissions S."/>
        </authorList>
    </citation>
    <scope>NUCLEOTIDE SEQUENCE [LARGE SCALE GENOMIC DNA]</scope>
    <source>
        <strain evidence="3">DSM 44544</strain>
    </source>
</reference>
<feature type="binding site" evidence="1">
    <location>
        <position position="251"/>
    </location>
    <ligand>
        <name>Mg(2+)</name>
        <dbReference type="ChEBI" id="CHEBI:18420"/>
        <label>1</label>
        <note>catalytic</note>
    </ligand>
</feature>
<dbReference type="OrthoDB" id="4521123at2"/>
<dbReference type="Proteomes" id="UP000199622">
    <property type="component" value="Unassembled WGS sequence"/>
</dbReference>
<evidence type="ECO:0000256" key="1">
    <source>
        <dbReference type="PIRSR" id="PIRSR600760-2"/>
    </source>
</evidence>